<keyword evidence="9" id="KW-0804">Transcription</keyword>
<dbReference type="PaxDb" id="9823-ENSSSCP00000021291"/>
<dbReference type="GO" id="GO:0005634">
    <property type="term" value="C:nucleus"/>
    <property type="evidence" value="ECO:0007669"/>
    <property type="project" value="UniProtKB-SubCell"/>
</dbReference>
<keyword evidence="5" id="KW-0156">Chromatin regulator</keyword>
<dbReference type="GO" id="GO:0000786">
    <property type="term" value="C:nucleosome"/>
    <property type="evidence" value="ECO:0007669"/>
    <property type="project" value="InterPro"/>
</dbReference>
<keyword evidence="6" id="KW-0744">Spermatogenesis</keyword>
<organism evidence="15 16">
    <name type="scientific">Sus scrofa</name>
    <name type="common">Pig</name>
    <dbReference type="NCBI Taxonomy" id="9823"/>
    <lineage>
        <taxon>Eukaryota</taxon>
        <taxon>Metazoa</taxon>
        <taxon>Chordata</taxon>
        <taxon>Craniata</taxon>
        <taxon>Vertebrata</taxon>
        <taxon>Euteleostomi</taxon>
        <taxon>Mammalia</taxon>
        <taxon>Eutheria</taxon>
        <taxon>Laurasiatheria</taxon>
        <taxon>Artiodactyla</taxon>
        <taxon>Suina</taxon>
        <taxon>Suidae</taxon>
        <taxon>Sus</taxon>
    </lineage>
</organism>
<proteinExistence type="inferred from homology"/>
<evidence type="ECO:0000256" key="6">
    <source>
        <dbReference type="ARBA" id="ARBA00022871"/>
    </source>
</evidence>
<comment type="similarity">
    <text evidence="12">Belongs to the histone H1/H5 family.</text>
</comment>
<dbReference type="GO" id="GO:0030261">
    <property type="term" value="P:chromosome condensation"/>
    <property type="evidence" value="ECO:0007669"/>
    <property type="project" value="UniProtKB-ARBA"/>
</dbReference>
<evidence type="ECO:0000256" key="7">
    <source>
        <dbReference type="ARBA" id="ARBA00023015"/>
    </source>
</evidence>
<evidence type="ECO:0000256" key="3">
    <source>
        <dbReference type="ARBA" id="ARBA00022553"/>
    </source>
</evidence>
<comment type="subcellular location">
    <subcellularLocation>
        <location evidence="12">Nucleus</location>
    </subcellularLocation>
</comment>
<dbReference type="FunFam" id="1.10.10.10:FF:000724">
    <property type="entry name" value="Histone H1-like protein in spermatids 1"/>
    <property type="match status" value="1"/>
</dbReference>
<feature type="domain" description="H15" evidence="14">
    <location>
        <begin position="142"/>
        <end position="215"/>
    </location>
</feature>
<dbReference type="SUPFAM" id="SSF46785">
    <property type="entry name" value="Winged helix' DNA-binding domain"/>
    <property type="match status" value="1"/>
</dbReference>
<protein>
    <recommendedName>
        <fullName evidence="14">H15 domain-containing protein</fullName>
    </recommendedName>
</protein>
<dbReference type="GeneTree" id="ENSGT00730000111487"/>
<keyword evidence="2" id="KW-0217">Developmental protein</keyword>
<dbReference type="PROSITE" id="PS51504">
    <property type="entry name" value="H15"/>
    <property type="match status" value="1"/>
</dbReference>
<evidence type="ECO:0000256" key="12">
    <source>
        <dbReference type="RuleBase" id="RU003894"/>
    </source>
</evidence>
<feature type="compositionally biased region" description="Basic residues" evidence="13">
    <location>
        <begin position="243"/>
        <end position="260"/>
    </location>
</feature>
<dbReference type="InterPro" id="IPR036388">
    <property type="entry name" value="WH-like_DNA-bd_sf"/>
</dbReference>
<accession>A0A287A7T3</accession>
<keyword evidence="8 12" id="KW-0238">DNA-binding</keyword>
<dbReference type="Gene3D" id="1.10.10.10">
    <property type="entry name" value="Winged helix-like DNA-binding domain superfamily/Winged helix DNA-binding domain"/>
    <property type="match status" value="1"/>
</dbReference>
<evidence type="ECO:0000256" key="10">
    <source>
        <dbReference type="ARBA" id="ARBA00023242"/>
    </source>
</evidence>
<evidence type="ECO:0000313" key="15">
    <source>
        <dbReference type="Ensembl" id="ENSSSCP00000039940.3"/>
    </source>
</evidence>
<evidence type="ECO:0000259" key="14">
    <source>
        <dbReference type="PROSITE" id="PS51504"/>
    </source>
</evidence>
<dbReference type="GO" id="GO:0030527">
    <property type="term" value="F:structural constituent of chromatin"/>
    <property type="evidence" value="ECO:0007669"/>
    <property type="project" value="InterPro"/>
</dbReference>
<dbReference type="Pfam" id="PF00538">
    <property type="entry name" value="Linker_histone"/>
    <property type="match status" value="1"/>
</dbReference>
<keyword evidence="3" id="KW-0597">Phosphoprotein</keyword>
<dbReference type="GO" id="GO:0030154">
    <property type="term" value="P:cell differentiation"/>
    <property type="evidence" value="ECO:0007669"/>
    <property type="project" value="UniProtKB-KW"/>
</dbReference>
<keyword evidence="16" id="KW-1185">Reference proteome</keyword>
<reference evidence="16" key="1">
    <citation type="submission" date="2009-11" db="EMBL/GenBank/DDBJ databases">
        <authorList>
            <consortium name="Porcine genome sequencing project"/>
        </authorList>
    </citation>
    <scope>NUCLEOTIDE SEQUENCE [LARGE SCALE GENOMIC DNA]</scope>
    <source>
        <strain evidence="16">Duroc</strain>
    </source>
</reference>
<reference evidence="15" key="4">
    <citation type="submission" date="2025-09" db="UniProtKB">
        <authorList>
            <consortium name="Ensembl"/>
        </authorList>
    </citation>
    <scope>IDENTIFICATION</scope>
</reference>
<dbReference type="InParanoid" id="A0A287A7T3"/>
<dbReference type="PRINTS" id="PR00624">
    <property type="entry name" value="HISTONEH5"/>
</dbReference>
<dbReference type="InterPro" id="IPR036390">
    <property type="entry name" value="WH_DNA-bd_sf"/>
</dbReference>
<reference evidence="15" key="3">
    <citation type="submission" date="2025-08" db="UniProtKB">
        <authorList>
            <consortium name="Ensembl"/>
        </authorList>
    </citation>
    <scope>IDENTIFICATION</scope>
</reference>
<dbReference type="Bgee" id="ENSSSCG00000031307">
    <property type="expression patterns" value="Expressed in testis and 9 other cell types or tissues"/>
</dbReference>
<dbReference type="STRING" id="9823.ENSSSCP00000039940"/>
<evidence type="ECO:0000256" key="2">
    <source>
        <dbReference type="ARBA" id="ARBA00022473"/>
    </source>
</evidence>
<evidence type="ECO:0000313" key="16">
    <source>
        <dbReference type="Proteomes" id="UP000008227"/>
    </source>
</evidence>
<evidence type="ECO:0000256" key="9">
    <source>
        <dbReference type="ARBA" id="ARBA00023163"/>
    </source>
</evidence>
<keyword evidence="1 12" id="KW-0158">Chromosome</keyword>
<dbReference type="SMART" id="SM00526">
    <property type="entry name" value="H15"/>
    <property type="match status" value="1"/>
</dbReference>
<evidence type="ECO:0000256" key="11">
    <source>
        <dbReference type="ARBA" id="ARBA00055987"/>
    </source>
</evidence>
<reference evidence="15" key="2">
    <citation type="journal article" date="2020" name="Gigascience">
        <title>An improved pig reference genome sequence to enable pig genetics and genomics research.</title>
        <authorList>
            <person name="Warr A."/>
            <person name="Affara N."/>
            <person name="Aken B."/>
            <person name="Beiki H."/>
            <person name="Bickhart D.M."/>
            <person name="Billis K."/>
            <person name="Chow W."/>
            <person name="Eory L."/>
            <person name="Finlayson H.A."/>
            <person name="Flicek P."/>
            <person name="Giron C.G."/>
            <person name="Griffin D.K."/>
            <person name="Hall R."/>
            <person name="Hannum G."/>
            <person name="Hourlier T."/>
            <person name="Howe K."/>
            <person name="Hume D.A."/>
            <person name="Izuogu O."/>
            <person name="Kim K."/>
            <person name="Koren S."/>
            <person name="Liu H."/>
            <person name="Manchanda N."/>
            <person name="Martin F.J."/>
            <person name="Nonneman D.J."/>
            <person name="O'Connor R.E."/>
            <person name="Phillippy A.M."/>
            <person name="Rohrer G.A."/>
            <person name="Rosen B.D."/>
            <person name="Rund L.A."/>
            <person name="Sargent C.A."/>
            <person name="Schook L.B."/>
            <person name="Schroeder S.G."/>
            <person name="Schwartz A.S."/>
            <person name="Skinner B.M."/>
            <person name="Talbot R."/>
            <person name="Tseng E."/>
            <person name="Tuggle C.K."/>
            <person name="Watson M."/>
            <person name="Smith T.P.L."/>
            <person name="Archibald A.L."/>
        </authorList>
    </citation>
    <scope>NUCLEOTIDE SEQUENCE [LARGE SCALE GENOMIC DNA]</scope>
    <source>
        <strain evidence="15">Duroc</strain>
    </source>
</reference>
<comment type="function">
    <text evidence="11">DNA-binding protein that may be implicated in chromatin remodeling and/or transcriptional regulation during spermiogenesis, the process of spermatid maturation into spermatozoa.</text>
</comment>
<dbReference type="AlphaFoldDB" id="A0A287A7T3"/>
<feature type="region of interest" description="Disordered" evidence="13">
    <location>
        <begin position="90"/>
        <end position="144"/>
    </location>
</feature>
<evidence type="ECO:0000256" key="1">
    <source>
        <dbReference type="ARBA" id="ARBA00022454"/>
    </source>
</evidence>
<dbReference type="GO" id="GO:0006334">
    <property type="term" value="P:nucleosome assembly"/>
    <property type="evidence" value="ECO:0007669"/>
    <property type="project" value="InterPro"/>
</dbReference>
<evidence type="ECO:0000256" key="5">
    <source>
        <dbReference type="ARBA" id="ARBA00022853"/>
    </source>
</evidence>
<evidence type="ECO:0000256" key="13">
    <source>
        <dbReference type="SAM" id="MobiDB-lite"/>
    </source>
</evidence>
<feature type="region of interest" description="Disordered" evidence="13">
    <location>
        <begin position="206"/>
        <end position="260"/>
    </location>
</feature>
<name>A0A287A7T3_PIG</name>
<keyword evidence="4" id="KW-0221">Differentiation</keyword>
<keyword evidence="10 12" id="KW-0539">Nucleus</keyword>
<dbReference type="eggNOG" id="ENOG502SVZZ">
    <property type="taxonomic scope" value="Eukaryota"/>
</dbReference>
<dbReference type="GO" id="GO:0003677">
    <property type="term" value="F:DNA binding"/>
    <property type="evidence" value="ECO:0007669"/>
    <property type="project" value="UniProtKB-KW"/>
</dbReference>
<keyword evidence="7" id="KW-0805">Transcription regulation</keyword>
<dbReference type="Proteomes" id="UP000008227">
    <property type="component" value="Chromosome 12"/>
</dbReference>
<evidence type="ECO:0000256" key="4">
    <source>
        <dbReference type="ARBA" id="ARBA00022782"/>
    </source>
</evidence>
<evidence type="ECO:0000256" key="8">
    <source>
        <dbReference type="ARBA" id="ARBA00023125"/>
    </source>
</evidence>
<sequence length="260" mass="28018">MRLKLGSRVPQHELASTHTAGAPAAWLAQPQLFSPGLADAHTPWHLPPAPPKSEQWGHCDPHRILVASQCQCGGDFPAAILEVLTPSSLQPPQEEMQKDTSLPPPSVPLTSNAALGAGRQPSTSGLPSKSEPGRRASPKAPRKPSISKVILGVVANKGARNRVSLATLKKAVATRGYDMTRNAWRFKRVLKSLVDKGMLKQVTGKGASGSFLMGKKQDSKFKLKQPAQRRPGPRRLLLGSKQGSKRPVKGVRRAARCRRS</sequence>
<dbReference type="GO" id="GO:0007283">
    <property type="term" value="P:spermatogenesis"/>
    <property type="evidence" value="ECO:0007669"/>
    <property type="project" value="UniProtKB-KW"/>
</dbReference>
<dbReference type="InterPro" id="IPR005818">
    <property type="entry name" value="Histone_H1/H5_H15"/>
</dbReference>
<dbReference type="Ensembl" id="ENSSSCT00000039035.3">
    <property type="protein sequence ID" value="ENSSSCP00000039940.3"/>
    <property type="gene ID" value="ENSSSCG00000031307.3"/>
</dbReference>
<dbReference type="InterPro" id="IPR005819">
    <property type="entry name" value="H1/H5"/>
</dbReference>